<dbReference type="Gene3D" id="3.40.50.150">
    <property type="entry name" value="Vaccinia Virus protein VP39"/>
    <property type="match status" value="1"/>
</dbReference>
<dbReference type="GO" id="GO:0008168">
    <property type="term" value="F:methyltransferase activity"/>
    <property type="evidence" value="ECO:0007669"/>
    <property type="project" value="UniProtKB-KW"/>
</dbReference>
<organism evidence="4 5">
    <name type="scientific">Pseudonocardia humida</name>
    <dbReference type="NCBI Taxonomy" id="2800819"/>
    <lineage>
        <taxon>Bacteria</taxon>
        <taxon>Bacillati</taxon>
        <taxon>Actinomycetota</taxon>
        <taxon>Actinomycetes</taxon>
        <taxon>Pseudonocardiales</taxon>
        <taxon>Pseudonocardiaceae</taxon>
        <taxon>Pseudonocardia</taxon>
    </lineage>
</organism>
<name>A0ABT1A4H8_9PSEU</name>
<keyword evidence="1 4" id="KW-0489">Methyltransferase</keyword>
<dbReference type="Proteomes" id="UP001165283">
    <property type="component" value="Unassembled WGS sequence"/>
</dbReference>
<reference evidence="4" key="1">
    <citation type="submission" date="2021-04" db="EMBL/GenBank/DDBJ databases">
        <title>Pseudonocardia sp. nov., isolated from sandy soil of mangrove forest.</title>
        <authorList>
            <person name="Zan Z."/>
            <person name="Huang R."/>
            <person name="Liu W."/>
        </authorList>
    </citation>
    <scope>NUCLEOTIDE SEQUENCE</scope>
    <source>
        <strain evidence="4">S2-4</strain>
    </source>
</reference>
<comment type="caution">
    <text evidence="4">The sequence shown here is derived from an EMBL/GenBank/DDBJ whole genome shotgun (WGS) entry which is preliminary data.</text>
</comment>
<gene>
    <name evidence="4" type="ORF">KDL28_22860</name>
</gene>
<sequence>MSNSLTGVVQRWTHLGDTDPMWAALTDAGRGRRWDAAEFLRTGRREIEALLALLGRRGIAPKTGTALDFGCGPGRLTAGLAAAGFSRAIGVDASPTMLAKAREIVDDERCEFVHDDGTELATVADDSVDLVYSCRVLQHMPPELSHGYIRHFLRVAAPGGVVAFQLPVEPTGVIGGAMRALPVPVLDRLRAGMQMHGTAPAAVTRLVADAGGVTVSVEEDASAGPRWRSHLYVVRAEK</sequence>
<dbReference type="PANTHER" id="PTHR43861">
    <property type="entry name" value="TRANS-ACONITATE 2-METHYLTRANSFERASE-RELATED"/>
    <property type="match status" value="1"/>
</dbReference>
<keyword evidence="5" id="KW-1185">Reference proteome</keyword>
<evidence type="ECO:0000256" key="1">
    <source>
        <dbReference type="ARBA" id="ARBA00022603"/>
    </source>
</evidence>
<dbReference type="SUPFAM" id="SSF53335">
    <property type="entry name" value="S-adenosyl-L-methionine-dependent methyltransferases"/>
    <property type="match status" value="1"/>
</dbReference>
<dbReference type="Pfam" id="PF13649">
    <property type="entry name" value="Methyltransf_25"/>
    <property type="match status" value="1"/>
</dbReference>
<dbReference type="GO" id="GO:0032259">
    <property type="term" value="P:methylation"/>
    <property type="evidence" value="ECO:0007669"/>
    <property type="project" value="UniProtKB-KW"/>
</dbReference>
<feature type="domain" description="Methyltransferase" evidence="3">
    <location>
        <begin position="67"/>
        <end position="160"/>
    </location>
</feature>
<dbReference type="CDD" id="cd02440">
    <property type="entry name" value="AdoMet_MTases"/>
    <property type="match status" value="1"/>
</dbReference>
<dbReference type="InterPro" id="IPR041698">
    <property type="entry name" value="Methyltransf_25"/>
</dbReference>
<dbReference type="PANTHER" id="PTHR43861:SF1">
    <property type="entry name" value="TRANS-ACONITATE 2-METHYLTRANSFERASE"/>
    <property type="match status" value="1"/>
</dbReference>
<dbReference type="RefSeq" id="WP_252441555.1">
    <property type="nucleotide sequence ID" value="NZ_JAGSOV010000047.1"/>
</dbReference>
<evidence type="ECO:0000259" key="3">
    <source>
        <dbReference type="Pfam" id="PF13649"/>
    </source>
</evidence>
<dbReference type="InterPro" id="IPR029063">
    <property type="entry name" value="SAM-dependent_MTases_sf"/>
</dbReference>
<dbReference type="EMBL" id="JAGSOV010000047">
    <property type="protein sequence ID" value="MCO1657907.1"/>
    <property type="molecule type" value="Genomic_DNA"/>
</dbReference>
<accession>A0ABT1A4H8</accession>
<proteinExistence type="predicted"/>
<protein>
    <submittedName>
        <fullName evidence="4">Class I SAM-dependent methyltransferase</fullName>
    </submittedName>
</protein>
<evidence type="ECO:0000313" key="5">
    <source>
        <dbReference type="Proteomes" id="UP001165283"/>
    </source>
</evidence>
<evidence type="ECO:0000256" key="2">
    <source>
        <dbReference type="ARBA" id="ARBA00022679"/>
    </source>
</evidence>
<evidence type="ECO:0000313" key="4">
    <source>
        <dbReference type="EMBL" id="MCO1657907.1"/>
    </source>
</evidence>
<keyword evidence="2" id="KW-0808">Transferase</keyword>